<dbReference type="Proteomes" id="UP000271010">
    <property type="component" value="Unassembled WGS sequence"/>
</dbReference>
<gene>
    <name evidence="2" type="ORF">EFA69_00775</name>
</gene>
<accession>A0A3M9N5F7</accession>
<evidence type="ECO:0000259" key="1">
    <source>
        <dbReference type="Pfam" id="PF13568"/>
    </source>
</evidence>
<dbReference type="OrthoDB" id="893738at2"/>
<keyword evidence="3" id="KW-1185">Reference proteome</keyword>
<feature type="domain" description="Outer membrane protein beta-barrel" evidence="1">
    <location>
        <begin position="73"/>
        <end position="246"/>
    </location>
</feature>
<dbReference type="InterPro" id="IPR025665">
    <property type="entry name" value="Beta-barrel_OMP_2"/>
</dbReference>
<sequence>MNMAGRSSPDVPVRKATEFAEVSQQCGGGPSAFCRNKLYWIEVRLVFPYKPQGMKYKYVFLFLGLLLSSLCGAQTPDRSRWFIGLQAGPSRTFLRGNETARELPADVRFAGGGFLRYRLSKVFLRAELLYENKGNKEEGSYVEYNLDQQATGQKHYTIRQCFHYLTVPVLLEVPAPVKGLHVAAGPYAGFLLGQELAAEGEQLEFTSYYRRLDAGLTAGMAYYRPLSPALGLKLELRHNLGLLNITKDPDSASRTKTNATHLLLGLSYQLK</sequence>
<organism evidence="2 3">
    <name type="scientific">Rufibacter immobilis</name>
    <dbReference type="NCBI Taxonomy" id="1348778"/>
    <lineage>
        <taxon>Bacteria</taxon>
        <taxon>Pseudomonadati</taxon>
        <taxon>Bacteroidota</taxon>
        <taxon>Cytophagia</taxon>
        <taxon>Cytophagales</taxon>
        <taxon>Hymenobacteraceae</taxon>
        <taxon>Rufibacter</taxon>
    </lineage>
</organism>
<comment type="caution">
    <text evidence="2">The sequence shown here is derived from an EMBL/GenBank/DDBJ whole genome shotgun (WGS) entry which is preliminary data.</text>
</comment>
<evidence type="ECO:0000313" key="2">
    <source>
        <dbReference type="EMBL" id="RNI32989.1"/>
    </source>
</evidence>
<dbReference type="EMBL" id="RJJE01000001">
    <property type="protein sequence ID" value="RNI32989.1"/>
    <property type="molecule type" value="Genomic_DNA"/>
</dbReference>
<protein>
    <submittedName>
        <fullName evidence="2">PorT family protein</fullName>
    </submittedName>
</protein>
<reference evidence="2 3" key="1">
    <citation type="submission" date="2018-11" db="EMBL/GenBank/DDBJ databases">
        <title>Rufibacter latericius sp. nov., isolated from water in Baiyang Lake.</title>
        <authorList>
            <person name="Yang Y."/>
        </authorList>
    </citation>
    <scope>NUCLEOTIDE SEQUENCE [LARGE SCALE GENOMIC DNA]</scope>
    <source>
        <strain evidence="2 3">MCC P1</strain>
    </source>
</reference>
<dbReference type="AlphaFoldDB" id="A0A3M9N5F7"/>
<proteinExistence type="predicted"/>
<evidence type="ECO:0000313" key="3">
    <source>
        <dbReference type="Proteomes" id="UP000271010"/>
    </source>
</evidence>
<dbReference type="Pfam" id="PF13568">
    <property type="entry name" value="OMP_b-brl_2"/>
    <property type="match status" value="1"/>
</dbReference>
<name>A0A3M9N5F7_9BACT</name>